<evidence type="ECO:0000256" key="5">
    <source>
        <dbReference type="ARBA" id="ARBA00022927"/>
    </source>
</evidence>
<proteinExistence type="inferred from homology"/>
<dbReference type="Pfam" id="PF03958">
    <property type="entry name" value="Secretin_N"/>
    <property type="match status" value="1"/>
</dbReference>
<comment type="similarity">
    <text evidence="2">Belongs to the bacterial secretin family. PilQ subfamily.</text>
</comment>
<dbReference type="Gene3D" id="3.30.1370.130">
    <property type="match status" value="1"/>
</dbReference>
<dbReference type="Proteomes" id="UP000242258">
    <property type="component" value="Unassembled WGS sequence"/>
</dbReference>
<dbReference type="AlphaFoldDB" id="A0A1E7Q4H4"/>
<dbReference type="Gene3D" id="3.30.1370.120">
    <property type="match status" value="1"/>
</dbReference>
<keyword evidence="3 8" id="KW-0813">Transport</keyword>
<dbReference type="Pfam" id="PF11741">
    <property type="entry name" value="AMIN"/>
    <property type="match status" value="1"/>
</dbReference>
<keyword evidence="12" id="KW-1185">Reference proteome</keyword>
<dbReference type="InterPro" id="IPR004846">
    <property type="entry name" value="T2SS/T3SS_dom"/>
</dbReference>
<dbReference type="NCBIfam" id="TIGR02515">
    <property type="entry name" value="IV_pilus_PilQ"/>
    <property type="match status" value="1"/>
</dbReference>
<comment type="subcellular location">
    <subcellularLocation>
        <location evidence="1 8">Cell outer membrane</location>
    </subcellularLocation>
</comment>
<dbReference type="OrthoDB" id="9775455at2"/>
<dbReference type="InterPro" id="IPR001775">
    <property type="entry name" value="GspD/PilQ"/>
</dbReference>
<dbReference type="GO" id="GO:0009306">
    <property type="term" value="P:protein secretion"/>
    <property type="evidence" value="ECO:0007669"/>
    <property type="project" value="InterPro"/>
</dbReference>
<evidence type="ECO:0000313" key="12">
    <source>
        <dbReference type="Proteomes" id="UP000242258"/>
    </source>
</evidence>
<keyword evidence="4" id="KW-0732">Signal</keyword>
<dbReference type="InterPro" id="IPR038591">
    <property type="entry name" value="NolW-like_sf"/>
</dbReference>
<dbReference type="InterPro" id="IPR004845">
    <property type="entry name" value="T2SS_GspD_CS"/>
</dbReference>
<keyword evidence="6" id="KW-0472">Membrane</keyword>
<evidence type="ECO:0000256" key="8">
    <source>
        <dbReference type="RuleBase" id="RU004004"/>
    </source>
</evidence>
<gene>
    <name evidence="11" type="ORF">BI198_05075</name>
</gene>
<dbReference type="Gene3D" id="2.60.40.3470">
    <property type="match status" value="1"/>
</dbReference>
<dbReference type="RefSeq" id="WP_070048576.1">
    <property type="nucleotide sequence ID" value="NZ_CBCSDO010000003.1"/>
</dbReference>
<dbReference type="PROSITE" id="PS00875">
    <property type="entry name" value="T2SP_D"/>
    <property type="match status" value="1"/>
</dbReference>
<dbReference type="PANTHER" id="PTHR30604">
    <property type="entry name" value="PROTEIN TRANSPORT PROTEIN HOFQ"/>
    <property type="match status" value="1"/>
</dbReference>
<feature type="compositionally biased region" description="Low complexity" evidence="9">
    <location>
        <begin position="462"/>
        <end position="480"/>
    </location>
</feature>
<feature type="region of interest" description="Disordered" evidence="9">
    <location>
        <begin position="460"/>
        <end position="480"/>
    </location>
</feature>
<dbReference type="GO" id="GO:0009279">
    <property type="term" value="C:cell outer membrane"/>
    <property type="evidence" value="ECO:0007669"/>
    <property type="project" value="UniProtKB-SubCell"/>
</dbReference>
<dbReference type="EMBL" id="MKEK01000001">
    <property type="protein sequence ID" value="OEY69010.1"/>
    <property type="molecule type" value="Genomic_DNA"/>
</dbReference>
<dbReference type="InterPro" id="IPR013355">
    <property type="entry name" value="Pilus_4_PilQ"/>
</dbReference>
<dbReference type="InterPro" id="IPR005644">
    <property type="entry name" value="NolW-like"/>
</dbReference>
<evidence type="ECO:0000256" key="9">
    <source>
        <dbReference type="SAM" id="MobiDB-lite"/>
    </source>
</evidence>
<dbReference type="SMART" id="SM00965">
    <property type="entry name" value="STN"/>
    <property type="match status" value="1"/>
</dbReference>
<evidence type="ECO:0000256" key="7">
    <source>
        <dbReference type="ARBA" id="ARBA00023237"/>
    </source>
</evidence>
<evidence type="ECO:0000256" key="6">
    <source>
        <dbReference type="ARBA" id="ARBA00023136"/>
    </source>
</evidence>
<sequence>MDKIITTMSDRFQRSLACVLTLTFLSLPAAAVPLLYDVKYNPLLTGETEIEFVFDEELYADPSIQVFNEPARIELFFDNSDYEEKLDQVLINKAGVKKVTSEFVGEGFRTIIYLDYLKIYRTRVKGNVFYMHISDNPTSDQVGQAADVKPTYINRVNAIDFRRGDKGEGRVLVFLRDNTAAVDVAERLGKLEVEFHNTDILDELLYQLDVVDFGTIVKGIETFKEGASTRLVIDTTAEFTFTYQQIDNIFTLNIEKDTTNRSILGGGKEYKGRAISLNFQDIPVRTVLQIIADYNGFNLVTTDSVTGNITLRLDGTPWDQALDIVLRVKGLDKRMDGNILMVAPTDELAAREARELESKQQVADLEPLYSDFLSINYAKATDIAGLLSNKDATILSSRGSVNVDERTNTILIKDTAVNIESVRKLIERLDVPVKQVLIESRMVTVRDKVDNELGIRWGFSDQQSSSSSNQGTSGTAGGANNIANGIMPSLDNRWNVNLPASNPAGSIAFHIARLADGTLLDLELSALEQENKGEIIASPRITTANQKQARIEQGVEIPYVQAASSGATTVEFKKAVLSLTVTPQITPDNKIILDLIITQNTRGETVQTPTGPATAIDTQEIQTQVLVDNGETIVLGGIYQQQILSTTSKVPLLGDIPYLGRLFKSTSEINEKNELLIFVTPKIITEGL</sequence>
<evidence type="ECO:0000259" key="10">
    <source>
        <dbReference type="SMART" id="SM00965"/>
    </source>
</evidence>
<comment type="caution">
    <text evidence="11">The sequence shown here is derived from an EMBL/GenBank/DDBJ whole genome shotgun (WGS) entry which is preliminary data.</text>
</comment>
<keyword evidence="7" id="KW-0998">Cell outer membrane</keyword>
<feature type="domain" description="Secretin/TonB short N-terminal" evidence="10">
    <location>
        <begin position="297"/>
        <end position="345"/>
    </location>
</feature>
<keyword evidence="5" id="KW-0653">Protein transport</keyword>
<dbReference type="InterPro" id="IPR011662">
    <property type="entry name" value="Secretin/TonB_short_N"/>
</dbReference>
<dbReference type="PRINTS" id="PR00811">
    <property type="entry name" value="BCTERIALGSPD"/>
</dbReference>
<reference evidence="12" key="1">
    <citation type="submission" date="2016-09" db="EMBL/GenBank/DDBJ databases">
        <authorList>
            <person name="Wan X."/>
            <person name="Hou S."/>
        </authorList>
    </citation>
    <scope>NUCLEOTIDE SEQUENCE [LARGE SCALE GENOMIC DNA]</scope>
    <source>
        <strain evidence="12">KH87</strain>
    </source>
</reference>
<name>A0A1E7Q4H4_9GAMM</name>
<evidence type="ECO:0000256" key="3">
    <source>
        <dbReference type="ARBA" id="ARBA00022448"/>
    </source>
</evidence>
<organism evidence="11 12">
    <name type="scientific">Rheinheimera salexigens</name>
    <dbReference type="NCBI Taxonomy" id="1628148"/>
    <lineage>
        <taxon>Bacteria</taxon>
        <taxon>Pseudomonadati</taxon>
        <taxon>Pseudomonadota</taxon>
        <taxon>Gammaproteobacteria</taxon>
        <taxon>Chromatiales</taxon>
        <taxon>Chromatiaceae</taxon>
        <taxon>Rheinheimera</taxon>
    </lineage>
</organism>
<dbReference type="Pfam" id="PF00263">
    <property type="entry name" value="Secretin"/>
    <property type="match status" value="1"/>
</dbReference>
<dbReference type="InterPro" id="IPR051808">
    <property type="entry name" value="Type_IV_pilus_biogenesis"/>
</dbReference>
<evidence type="ECO:0000313" key="11">
    <source>
        <dbReference type="EMBL" id="OEY69010.1"/>
    </source>
</evidence>
<evidence type="ECO:0000256" key="1">
    <source>
        <dbReference type="ARBA" id="ARBA00004442"/>
    </source>
</evidence>
<dbReference type="InterPro" id="IPR021731">
    <property type="entry name" value="AMIN_dom"/>
</dbReference>
<evidence type="ECO:0000256" key="4">
    <source>
        <dbReference type="ARBA" id="ARBA00022729"/>
    </source>
</evidence>
<dbReference type="PANTHER" id="PTHR30604:SF1">
    <property type="entry name" value="DNA UTILIZATION PROTEIN HOFQ"/>
    <property type="match status" value="1"/>
</dbReference>
<protein>
    <submittedName>
        <fullName evidence="11">Secretin</fullName>
    </submittedName>
</protein>
<evidence type="ECO:0000256" key="2">
    <source>
        <dbReference type="ARBA" id="ARBA00006304"/>
    </source>
</evidence>
<accession>A0A1E7Q4H4</accession>
<dbReference type="STRING" id="1628148.BI198_05075"/>